<reference evidence="3" key="2">
    <citation type="submission" date="2025-08" db="UniProtKB">
        <authorList>
            <consortium name="Ensembl"/>
        </authorList>
    </citation>
    <scope>IDENTIFICATION</scope>
</reference>
<dbReference type="Proteomes" id="UP000008225">
    <property type="component" value="Chromosome 2"/>
</dbReference>
<dbReference type="InterPro" id="IPR015449">
    <property type="entry name" value="K_chnl_Ca-activ_SK"/>
</dbReference>
<dbReference type="GO" id="GO:0016020">
    <property type="term" value="C:membrane"/>
    <property type="evidence" value="ECO:0007669"/>
    <property type="project" value="InterPro"/>
</dbReference>
<feature type="transmembrane region" description="Helical" evidence="1">
    <location>
        <begin position="132"/>
        <end position="150"/>
    </location>
</feature>
<keyword evidence="1" id="KW-0812">Transmembrane</keyword>
<organism evidence="3 4">
    <name type="scientific">Callithrix jacchus</name>
    <name type="common">White-tufted-ear marmoset</name>
    <name type="synonym">Simia Jacchus</name>
    <dbReference type="NCBI Taxonomy" id="9483"/>
    <lineage>
        <taxon>Eukaryota</taxon>
        <taxon>Metazoa</taxon>
        <taxon>Chordata</taxon>
        <taxon>Craniata</taxon>
        <taxon>Vertebrata</taxon>
        <taxon>Euteleostomi</taxon>
        <taxon>Mammalia</taxon>
        <taxon>Eutheria</taxon>
        <taxon>Euarchontoglires</taxon>
        <taxon>Primates</taxon>
        <taxon>Haplorrhini</taxon>
        <taxon>Platyrrhini</taxon>
        <taxon>Cebidae</taxon>
        <taxon>Callitrichinae</taxon>
        <taxon>Callithrix</taxon>
        <taxon>Callithrix</taxon>
    </lineage>
</organism>
<dbReference type="SUPFAM" id="SSF81327">
    <property type="entry name" value="Small-conductance potassium channel"/>
    <property type="match status" value="1"/>
</dbReference>
<evidence type="ECO:0000313" key="3">
    <source>
        <dbReference type="Ensembl" id="ENSCJAP00000080466.1"/>
    </source>
</evidence>
<dbReference type="AlphaFoldDB" id="A0A8I3VX47"/>
<feature type="signal peptide" evidence="2">
    <location>
        <begin position="1"/>
        <end position="18"/>
    </location>
</feature>
<dbReference type="Gene3D" id="1.10.287.70">
    <property type="match status" value="1"/>
</dbReference>
<evidence type="ECO:0000256" key="2">
    <source>
        <dbReference type="SAM" id="SignalP"/>
    </source>
</evidence>
<evidence type="ECO:0000256" key="1">
    <source>
        <dbReference type="SAM" id="Phobius"/>
    </source>
</evidence>
<reference evidence="3 4" key="1">
    <citation type="submission" date="2009-03" db="EMBL/GenBank/DDBJ databases">
        <authorList>
            <person name="Warren W."/>
            <person name="Ye L."/>
            <person name="Minx P."/>
            <person name="Worley K."/>
            <person name="Gibbs R."/>
            <person name="Wilson R.K."/>
        </authorList>
    </citation>
    <scope>NUCLEOTIDE SEQUENCE [LARGE SCALE GENOMIC DNA]</scope>
</reference>
<dbReference type="Ensembl" id="ENSCJAT00000123600.1">
    <property type="protein sequence ID" value="ENSCJAP00000080466.1"/>
    <property type="gene ID" value="ENSCJAG00000080090.1"/>
</dbReference>
<name>A0A8I3VX47_CALJA</name>
<dbReference type="OMA" id="NERAMFK"/>
<feature type="transmembrane region" description="Helical" evidence="1">
    <location>
        <begin position="244"/>
        <end position="262"/>
    </location>
</feature>
<dbReference type="GeneTree" id="ENSGT00950000182904"/>
<keyword evidence="1" id="KW-0472">Membrane</keyword>
<dbReference type="Pfam" id="PF03530">
    <property type="entry name" value="SK_channel"/>
    <property type="match status" value="1"/>
</dbReference>
<protein>
    <submittedName>
        <fullName evidence="3">Uncharacterized protein</fullName>
    </submittedName>
</protein>
<dbReference type="PANTHER" id="PTHR10153">
    <property type="entry name" value="SMALL CONDUCTANCE CALCIUM-ACTIVATED POTASSIUM CHANNEL"/>
    <property type="match status" value="1"/>
</dbReference>
<dbReference type="GO" id="GO:0016286">
    <property type="term" value="F:small conductance calcium-activated potassium channel activity"/>
    <property type="evidence" value="ECO:0007669"/>
    <property type="project" value="InterPro"/>
</dbReference>
<keyword evidence="1" id="KW-1133">Transmembrane helix</keyword>
<feature type="chain" id="PRO_5035312583" evidence="2">
    <location>
        <begin position="19"/>
        <end position="447"/>
    </location>
</feature>
<evidence type="ECO:0000313" key="4">
    <source>
        <dbReference type="Proteomes" id="UP000008225"/>
    </source>
</evidence>
<feature type="transmembrane region" description="Helical" evidence="1">
    <location>
        <begin position="162"/>
        <end position="187"/>
    </location>
</feature>
<dbReference type="InterPro" id="IPR036122">
    <property type="entry name" value="CaM-bd_dom_sf"/>
</dbReference>
<accession>A0A8I3VX47</accession>
<keyword evidence="4" id="KW-1185">Reference proteome</keyword>
<keyword evidence="2" id="KW-0732">Signal</keyword>
<proteinExistence type="predicted"/>
<reference evidence="3" key="3">
    <citation type="submission" date="2025-09" db="UniProtKB">
        <authorList>
            <consortium name="Ensembl"/>
        </authorList>
    </citation>
    <scope>IDENTIFICATION</scope>
</reference>
<dbReference type="GO" id="GO:0005516">
    <property type="term" value="F:calmodulin binding"/>
    <property type="evidence" value="ECO:0007669"/>
    <property type="project" value="InterPro"/>
</dbReference>
<sequence>SFLWLFGILKTLSHLSQGSRNLDEVDTKGQPLMPPARFNGGGSARSPVLLGLSHCARPEIRVSFPKHETSNNINVYGVEPGDKSGAPFGGPRQGHSAAGGTRLRRKGNSNIGKMLGHLKPKFEKFKQVSSDSIIYIPFGLVMALLKTHLYNGAYQQADSFSASLRCPILLALLVLITLVLLLFPLHLQLLLLNNKADTWDIAMTYLSIRCVCVRILVNSLQPLPSSYTFTSAIYTAHSYPPSTFLPSVNMLLYILFLLLYSIEKSFLLHSKAKTDTTARKCIALNTYNRHTRLVRKTLYIICPESSKLVFSRDLWLLSLWTMKSCQRYHDSLDSTSDFLSGLCLAQVLFLTDSHSLFVPSSNVGKKIVFINGKMGTGMTTVLEVIVSKKLRIKKAEKSIANFTEDTKHVKKKENGAFSILKEIYLIKKKKNIVKKADLEQLNNHQRK</sequence>